<dbReference type="Pfam" id="PF21467">
    <property type="entry name" value="BetaGal_gal-bd"/>
    <property type="match status" value="1"/>
</dbReference>
<dbReference type="GO" id="GO:0004553">
    <property type="term" value="F:hydrolase activity, hydrolyzing O-glycosyl compounds"/>
    <property type="evidence" value="ECO:0007669"/>
    <property type="project" value="InterPro"/>
</dbReference>
<evidence type="ECO:0000313" key="4">
    <source>
        <dbReference type="EMBL" id="KAK9048468.1"/>
    </source>
</evidence>
<name>A0AAP0C4S8_9ASTR</name>
<dbReference type="Gene3D" id="2.60.120.260">
    <property type="entry name" value="Galactose-binding domain-like"/>
    <property type="match status" value="1"/>
</dbReference>
<evidence type="ECO:0000256" key="1">
    <source>
        <dbReference type="ARBA" id="ARBA00022801"/>
    </source>
</evidence>
<evidence type="ECO:0000256" key="2">
    <source>
        <dbReference type="ARBA" id="ARBA00023295"/>
    </source>
</evidence>
<accession>A0AAP0C4S8</accession>
<dbReference type="SUPFAM" id="SSF49785">
    <property type="entry name" value="Galactose-binding domain-like"/>
    <property type="match status" value="1"/>
</dbReference>
<dbReference type="FunFam" id="2.60.120.260:FF:000037">
    <property type="entry name" value="Beta-galactosidase"/>
    <property type="match status" value="1"/>
</dbReference>
<dbReference type="InterPro" id="IPR001944">
    <property type="entry name" value="Glycoside_Hdrlase_35"/>
</dbReference>
<dbReference type="InterPro" id="IPR048913">
    <property type="entry name" value="BetaGal_gal-bd"/>
</dbReference>
<organism evidence="4 5">
    <name type="scientific">Deinandra increscens subsp. villosa</name>
    <dbReference type="NCBI Taxonomy" id="3103831"/>
    <lineage>
        <taxon>Eukaryota</taxon>
        <taxon>Viridiplantae</taxon>
        <taxon>Streptophyta</taxon>
        <taxon>Embryophyta</taxon>
        <taxon>Tracheophyta</taxon>
        <taxon>Spermatophyta</taxon>
        <taxon>Magnoliopsida</taxon>
        <taxon>eudicotyledons</taxon>
        <taxon>Gunneridae</taxon>
        <taxon>Pentapetalae</taxon>
        <taxon>asterids</taxon>
        <taxon>campanulids</taxon>
        <taxon>Asterales</taxon>
        <taxon>Asteraceae</taxon>
        <taxon>Asteroideae</taxon>
        <taxon>Heliantheae alliance</taxon>
        <taxon>Madieae</taxon>
        <taxon>Madiinae</taxon>
        <taxon>Deinandra</taxon>
    </lineage>
</organism>
<sequence length="212" mass="23985">MLSSPPGKKTLFLLSFHHFSSPYRLAHLQRTKLCDLEYGEVDESYVTKREQLKEVVKSVIHPKIVQGKSLNGNEFVASLEKILCGVVGGHYETWESGVLGPVALYGLDQGKRDLSWFNWTYQVGLKGEAMNVFSLNTNSNIKWTQGSLITQKQQPVTWHKAYFNEPHGDEPLALDMNSMGKGEAWINGEIIGRYWSTYANGDCQGCHYDMYS</sequence>
<dbReference type="GO" id="GO:0005975">
    <property type="term" value="P:carbohydrate metabolic process"/>
    <property type="evidence" value="ECO:0007669"/>
    <property type="project" value="InterPro"/>
</dbReference>
<evidence type="ECO:0000313" key="5">
    <source>
        <dbReference type="Proteomes" id="UP001408789"/>
    </source>
</evidence>
<reference evidence="4 5" key="1">
    <citation type="submission" date="2024-04" db="EMBL/GenBank/DDBJ databases">
        <title>The reference genome of an endangered Asteraceae, Deinandra increscens subsp. villosa, native to the Central Coast of California.</title>
        <authorList>
            <person name="Guilliams M."/>
            <person name="Hasenstab-Lehman K."/>
            <person name="Meyer R."/>
            <person name="Mcevoy S."/>
        </authorList>
    </citation>
    <scope>NUCLEOTIDE SEQUENCE [LARGE SCALE GENOMIC DNA]</scope>
    <source>
        <tissue evidence="4">Leaf</tissue>
    </source>
</reference>
<comment type="caution">
    <text evidence="4">The sequence shown here is derived from an EMBL/GenBank/DDBJ whole genome shotgun (WGS) entry which is preliminary data.</text>
</comment>
<protein>
    <recommendedName>
        <fullName evidence="3">Beta-galactosidase galactose-binding domain-containing protein</fullName>
    </recommendedName>
</protein>
<dbReference type="PRINTS" id="PR00742">
    <property type="entry name" value="GLHYDRLASE35"/>
</dbReference>
<keyword evidence="2" id="KW-0326">Glycosidase</keyword>
<keyword evidence="1" id="KW-0378">Hydrolase</keyword>
<feature type="domain" description="Beta-galactosidase galactose-binding" evidence="3">
    <location>
        <begin position="157"/>
        <end position="197"/>
    </location>
</feature>
<evidence type="ECO:0000259" key="3">
    <source>
        <dbReference type="Pfam" id="PF21467"/>
    </source>
</evidence>
<dbReference type="EMBL" id="JBCNJP010012129">
    <property type="protein sequence ID" value="KAK9048468.1"/>
    <property type="molecule type" value="Genomic_DNA"/>
</dbReference>
<dbReference type="InterPro" id="IPR008979">
    <property type="entry name" value="Galactose-bd-like_sf"/>
</dbReference>
<proteinExistence type="predicted"/>
<gene>
    <name evidence="4" type="ORF">SSX86_032567</name>
</gene>
<keyword evidence="5" id="KW-1185">Reference proteome</keyword>
<dbReference type="PANTHER" id="PTHR23421">
    <property type="entry name" value="BETA-GALACTOSIDASE RELATED"/>
    <property type="match status" value="1"/>
</dbReference>
<dbReference type="AlphaFoldDB" id="A0AAP0C4S8"/>
<dbReference type="Proteomes" id="UP001408789">
    <property type="component" value="Unassembled WGS sequence"/>
</dbReference>